<keyword evidence="3" id="KW-1185">Reference proteome</keyword>
<dbReference type="RefSeq" id="WP_042955293.1">
    <property type="nucleotide sequence ID" value="NZ_CP051487.1"/>
</dbReference>
<evidence type="ECO:0000313" key="1">
    <source>
        <dbReference type="EMBL" id="OXR32535.1"/>
    </source>
</evidence>
<organism evidence="2 4">
    <name type="scientific">Pseudomonas umsongensis</name>
    <dbReference type="NCBI Taxonomy" id="198618"/>
    <lineage>
        <taxon>Bacteria</taxon>
        <taxon>Pseudomonadati</taxon>
        <taxon>Pseudomonadota</taxon>
        <taxon>Gammaproteobacteria</taxon>
        <taxon>Pseudomonadales</taxon>
        <taxon>Pseudomonadaceae</taxon>
        <taxon>Pseudomonas</taxon>
    </lineage>
</organism>
<dbReference type="EMBL" id="NIWU01000002">
    <property type="protein sequence ID" value="OXR32535.1"/>
    <property type="molecule type" value="Genomic_DNA"/>
</dbReference>
<sequence length="119" mass="13201">MTHPVPGLKDLATNVVLLSKLKGALAISIPNSADIQLEHNVRAILGDDAEEPDWTGPYAQFARWNEESGEVERAQDFSTDVSKDALGKWVNKFVQLRYQSCNESGDVTSSYPLELRIEP</sequence>
<evidence type="ECO:0000313" key="4">
    <source>
        <dbReference type="Proteomes" id="UP000501367"/>
    </source>
</evidence>
<dbReference type="GeneID" id="72192784"/>
<reference evidence="1 3" key="1">
    <citation type="submission" date="2017-06" db="EMBL/GenBank/DDBJ databases">
        <authorList>
            <person name="Furmanczyk E.M."/>
        </authorList>
    </citation>
    <scope>NUCLEOTIDE SEQUENCE [LARGE SCALE GENOMIC DNA]</scope>
    <source>
        <strain evidence="1 3">DSM 16611</strain>
    </source>
</reference>
<dbReference type="AlphaFoldDB" id="A0AAE6ZQS5"/>
<reference evidence="2 4" key="2">
    <citation type="submission" date="2020-04" db="EMBL/GenBank/DDBJ databases">
        <authorList>
            <person name="Yao Y."/>
            <person name="He Z."/>
        </authorList>
    </citation>
    <scope>NUCLEOTIDE SEQUENCE [LARGE SCALE GENOMIC DNA]</scope>
    <source>
        <strain evidence="2 4">CY-1</strain>
    </source>
</reference>
<accession>A0AAE6ZQS5</accession>
<evidence type="ECO:0000313" key="3">
    <source>
        <dbReference type="Proteomes" id="UP000215455"/>
    </source>
</evidence>
<proteinExistence type="predicted"/>
<gene>
    <name evidence="2" type="ORF">HGP31_04335</name>
    <name evidence="1" type="ORF">PSUM_10805</name>
</gene>
<name>A0AAE6ZQS5_9PSED</name>
<evidence type="ECO:0000313" key="2">
    <source>
        <dbReference type="EMBL" id="QJC77552.1"/>
    </source>
</evidence>
<dbReference type="Proteomes" id="UP000215455">
    <property type="component" value="Unassembled WGS sequence"/>
</dbReference>
<protein>
    <submittedName>
        <fullName evidence="2">Uncharacterized protein</fullName>
    </submittedName>
</protein>
<dbReference type="EMBL" id="CP051487">
    <property type="protein sequence ID" value="QJC77552.1"/>
    <property type="molecule type" value="Genomic_DNA"/>
</dbReference>
<dbReference type="Proteomes" id="UP000501367">
    <property type="component" value="Chromosome"/>
</dbReference>
<dbReference type="KEGG" id="pum:HGP31_04335"/>